<proteinExistence type="predicted"/>
<protein>
    <submittedName>
        <fullName evidence="1">Uncharacterized protein</fullName>
    </submittedName>
</protein>
<sequence>MGEADKVVGVKDYNLTINYDPKKANRVADTLNRKAIRTLATMLARQLQALDLEVVELTEVILETLMTQNPIHKRIITTQTSDAELGIIKESQEGISPEFQVGDDRTLCLKGRIRVPKYRDILSEAHNSKLSIHIRSTKMYRDLKRNFL</sequence>
<organism evidence="1">
    <name type="scientific">Sesamum radiatum</name>
    <name type="common">Black benniseed</name>
    <dbReference type="NCBI Taxonomy" id="300843"/>
    <lineage>
        <taxon>Eukaryota</taxon>
        <taxon>Viridiplantae</taxon>
        <taxon>Streptophyta</taxon>
        <taxon>Embryophyta</taxon>
        <taxon>Tracheophyta</taxon>
        <taxon>Spermatophyta</taxon>
        <taxon>Magnoliopsida</taxon>
        <taxon>eudicotyledons</taxon>
        <taxon>Gunneridae</taxon>
        <taxon>Pentapetalae</taxon>
        <taxon>asterids</taxon>
        <taxon>lamiids</taxon>
        <taxon>Lamiales</taxon>
        <taxon>Pedaliaceae</taxon>
        <taxon>Sesamum</taxon>
    </lineage>
</organism>
<dbReference type="EMBL" id="JACGWJ010000568">
    <property type="protein sequence ID" value="KAL0291062.1"/>
    <property type="molecule type" value="Genomic_DNA"/>
</dbReference>
<evidence type="ECO:0000313" key="1">
    <source>
        <dbReference type="EMBL" id="KAL0291062.1"/>
    </source>
</evidence>
<name>A0AAW2J9M6_SESRA</name>
<reference evidence="1" key="1">
    <citation type="submission" date="2020-06" db="EMBL/GenBank/DDBJ databases">
        <authorList>
            <person name="Li T."/>
            <person name="Hu X."/>
            <person name="Zhang T."/>
            <person name="Song X."/>
            <person name="Zhang H."/>
            <person name="Dai N."/>
            <person name="Sheng W."/>
            <person name="Hou X."/>
            <person name="Wei L."/>
        </authorList>
    </citation>
    <scope>NUCLEOTIDE SEQUENCE</scope>
    <source>
        <strain evidence="1">G02</strain>
        <tissue evidence="1">Leaf</tissue>
    </source>
</reference>
<reference evidence="1" key="2">
    <citation type="journal article" date="2024" name="Plant">
        <title>Genomic evolution and insights into agronomic trait innovations of Sesamum species.</title>
        <authorList>
            <person name="Miao H."/>
            <person name="Wang L."/>
            <person name="Qu L."/>
            <person name="Liu H."/>
            <person name="Sun Y."/>
            <person name="Le M."/>
            <person name="Wang Q."/>
            <person name="Wei S."/>
            <person name="Zheng Y."/>
            <person name="Lin W."/>
            <person name="Duan Y."/>
            <person name="Cao H."/>
            <person name="Xiong S."/>
            <person name="Wang X."/>
            <person name="Wei L."/>
            <person name="Li C."/>
            <person name="Ma Q."/>
            <person name="Ju M."/>
            <person name="Zhao R."/>
            <person name="Li G."/>
            <person name="Mu C."/>
            <person name="Tian Q."/>
            <person name="Mei H."/>
            <person name="Zhang T."/>
            <person name="Gao T."/>
            <person name="Zhang H."/>
        </authorList>
    </citation>
    <scope>NUCLEOTIDE SEQUENCE</scope>
    <source>
        <strain evidence="1">G02</strain>
    </source>
</reference>
<gene>
    <name evidence="1" type="ORF">Sradi_7035900</name>
</gene>
<comment type="caution">
    <text evidence="1">The sequence shown here is derived from an EMBL/GenBank/DDBJ whole genome shotgun (WGS) entry which is preliminary data.</text>
</comment>
<dbReference type="AlphaFoldDB" id="A0AAW2J9M6"/>
<accession>A0AAW2J9M6</accession>